<dbReference type="InterPro" id="IPR011652">
    <property type="entry name" value="MORN_2"/>
</dbReference>
<dbReference type="EMBL" id="VYQF01000010">
    <property type="protein sequence ID" value="KAA9035817.1"/>
    <property type="molecule type" value="Genomic_DNA"/>
</dbReference>
<evidence type="ECO:0000313" key="1">
    <source>
        <dbReference type="EMBL" id="KAA9035817.1"/>
    </source>
</evidence>
<reference evidence="1 2" key="1">
    <citation type="submission" date="2019-09" db="EMBL/GenBank/DDBJ databases">
        <title>Draft genome sequence of Ginsengibacter sp. BR5-29.</title>
        <authorList>
            <person name="Im W.-T."/>
        </authorList>
    </citation>
    <scope>NUCLEOTIDE SEQUENCE [LARGE SCALE GENOMIC DNA]</scope>
    <source>
        <strain evidence="1 2">BR5-29</strain>
    </source>
</reference>
<sequence>MTVFKLIIFLTTLSLFSCKTNNKNIIAKWENGKPKIERVYSDTPNCFIEKNFYENGQLASETKFIDSTKNGESVAYYKDGKLLGKCIYKNGKINGEVTEFHKTGSLMFKGNQIDGNLVGTATHYYDNGKPETELYYKDNKVFLVNYWDSSGMQQIINGDGIKKFQDYLNKNKNGNDTTINVFVVGIYKDSLHNGLWKYYNVTDNKLILERDFKDDKIISEIWK</sequence>
<dbReference type="Proteomes" id="UP000326903">
    <property type="component" value="Unassembled WGS sequence"/>
</dbReference>
<dbReference type="PROSITE" id="PS51257">
    <property type="entry name" value="PROKAR_LIPOPROTEIN"/>
    <property type="match status" value="1"/>
</dbReference>
<dbReference type="SUPFAM" id="SSF82185">
    <property type="entry name" value="Histone H3 K4-specific methyltransferase SET7/9 N-terminal domain"/>
    <property type="match status" value="1"/>
</dbReference>
<gene>
    <name evidence="1" type="ORF">FW778_19870</name>
</gene>
<name>A0A5J5IEQ0_9BACT</name>
<dbReference type="Gene3D" id="3.90.930.1">
    <property type="match status" value="1"/>
</dbReference>
<accession>A0A5J5IEQ0</accession>
<keyword evidence="2" id="KW-1185">Reference proteome</keyword>
<protein>
    <recommendedName>
        <fullName evidence="3">MORN repeat variant</fullName>
    </recommendedName>
</protein>
<comment type="caution">
    <text evidence="1">The sequence shown here is derived from an EMBL/GenBank/DDBJ whole genome shotgun (WGS) entry which is preliminary data.</text>
</comment>
<evidence type="ECO:0008006" key="3">
    <source>
        <dbReference type="Google" id="ProtNLM"/>
    </source>
</evidence>
<organism evidence="1 2">
    <name type="scientific">Ginsengibacter hankyongi</name>
    <dbReference type="NCBI Taxonomy" id="2607284"/>
    <lineage>
        <taxon>Bacteria</taxon>
        <taxon>Pseudomonadati</taxon>
        <taxon>Bacteroidota</taxon>
        <taxon>Chitinophagia</taxon>
        <taxon>Chitinophagales</taxon>
        <taxon>Chitinophagaceae</taxon>
        <taxon>Ginsengibacter</taxon>
    </lineage>
</organism>
<evidence type="ECO:0000313" key="2">
    <source>
        <dbReference type="Proteomes" id="UP000326903"/>
    </source>
</evidence>
<proteinExistence type="predicted"/>
<dbReference type="AlphaFoldDB" id="A0A5J5IEQ0"/>
<dbReference type="Pfam" id="PF07661">
    <property type="entry name" value="MORN_2"/>
    <property type="match status" value="3"/>
</dbReference>